<evidence type="ECO:0000256" key="6">
    <source>
        <dbReference type="ARBA" id="ARBA00023242"/>
    </source>
</evidence>
<name>A0A9P4I9D4_9PEZI</name>
<proteinExistence type="inferred from homology"/>
<evidence type="ECO:0000256" key="3">
    <source>
        <dbReference type="ARBA" id="ARBA00007118"/>
    </source>
</evidence>
<reference evidence="8" key="1">
    <citation type="journal article" date="2020" name="Stud. Mycol.">
        <title>101 Dothideomycetes genomes: a test case for predicting lifestyles and emergence of pathogens.</title>
        <authorList>
            <person name="Haridas S."/>
            <person name="Albert R."/>
            <person name="Binder M."/>
            <person name="Bloem J."/>
            <person name="Labutti K."/>
            <person name="Salamov A."/>
            <person name="Andreopoulos B."/>
            <person name="Baker S."/>
            <person name="Barry K."/>
            <person name="Bills G."/>
            <person name="Bluhm B."/>
            <person name="Cannon C."/>
            <person name="Castanera R."/>
            <person name="Culley D."/>
            <person name="Daum C."/>
            <person name="Ezra D."/>
            <person name="Gonzalez J."/>
            <person name="Henrissat B."/>
            <person name="Kuo A."/>
            <person name="Liang C."/>
            <person name="Lipzen A."/>
            <person name="Lutzoni F."/>
            <person name="Magnuson J."/>
            <person name="Mondo S."/>
            <person name="Nolan M."/>
            <person name="Ohm R."/>
            <person name="Pangilinan J."/>
            <person name="Park H.-J."/>
            <person name="Ramirez L."/>
            <person name="Alfaro M."/>
            <person name="Sun H."/>
            <person name="Tritt A."/>
            <person name="Yoshinaga Y."/>
            <person name="Zwiers L.-H."/>
            <person name="Turgeon B."/>
            <person name="Goodwin S."/>
            <person name="Spatafora J."/>
            <person name="Crous P."/>
            <person name="Grigoriev I."/>
        </authorList>
    </citation>
    <scope>NUCLEOTIDE SEQUENCE</scope>
    <source>
        <strain evidence="8">CBS 133067</strain>
    </source>
</reference>
<dbReference type="PANTHER" id="PTHR43035:SF4">
    <property type="entry name" value="NITROREDUCTASE FAMILY PROTEIN (AFU_ORTHOLOGUE AFUA_3G03530)"/>
    <property type="match status" value="1"/>
</dbReference>
<protein>
    <submittedName>
        <fullName evidence="8">Nitroreductase family protein</fullName>
    </submittedName>
</protein>
<dbReference type="PANTHER" id="PTHR43035">
    <property type="entry name" value="FATTY ACID REPRESSION MUTANT PROTEIN 2-RELATED"/>
    <property type="match status" value="1"/>
</dbReference>
<dbReference type="OrthoDB" id="2138173at2759"/>
<keyword evidence="9" id="KW-1185">Reference proteome</keyword>
<sequence>MSATTNTLISAVADRRSVYALSNESTISDARLEEIVQKVLLAAPSAFNTQSTRIVILLGNNHRKLWDIAKTAVAPHVSGEQAKATNAKLDAFQGAYASILFFEDPSPYEPLAGFKMYADKFGGWREQTSGMHQLLVWTALEAEGLGANVQHYNPLIDEEVRKTWNINPKWQLLAQLVIGKPVGDLPLPKDKKSLEDRYRVIA</sequence>
<evidence type="ECO:0000256" key="5">
    <source>
        <dbReference type="ARBA" id="ARBA00023002"/>
    </source>
</evidence>
<evidence type="ECO:0000313" key="9">
    <source>
        <dbReference type="Proteomes" id="UP000799772"/>
    </source>
</evidence>
<dbReference type="InterPro" id="IPR033877">
    <property type="entry name" value="Frm2/Hbn1"/>
</dbReference>
<dbReference type="GO" id="GO:0016491">
    <property type="term" value="F:oxidoreductase activity"/>
    <property type="evidence" value="ECO:0007669"/>
    <property type="project" value="UniProtKB-KW"/>
</dbReference>
<comment type="subcellular location">
    <subcellularLocation>
        <location evidence="2">Cytoplasm</location>
    </subcellularLocation>
    <subcellularLocation>
        <location evidence="1">Nucleus</location>
    </subcellularLocation>
</comment>
<keyword evidence="4" id="KW-0963">Cytoplasm</keyword>
<dbReference type="CDD" id="cd02140">
    <property type="entry name" value="Frm2-like"/>
    <property type="match status" value="1"/>
</dbReference>
<dbReference type="Proteomes" id="UP000799772">
    <property type="component" value="Unassembled WGS sequence"/>
</dbReference>
<dbReference type="EMBL" id="ML978132">
    <property type="protein sequence ID" value="KAF2095115.1"/>
    <property type="molecule type" value="Genomic_DNA"/>
</dbReference>
<dbReference type="Gene3D" id="3.40.109.10">
    <property type="entry name" value="NADH Oxidase"/>
    <property type="match status" value="1"/>
</dbReference>
<comment type="similarity">
    <text evidence="3">Belongs to the nitroreductase family.</text>
</comment>
<dbReference type="AlphaFoldDB" id="A0A9P4I9D4"/>
<dbReference type="GO" id="GO:0005634">
    <property type="term" value="C:nucleus"/>
    <property type="evidence" value="ECO:0007669"/>
    <property type="project" value="UniProtKB-SubCell"/>
</dbReference>
<dbReference type="GO" id="GO:0034599">
    <property type="term" value="P:cellular response to oxidative stress"/>
    <property type="evidence" value="ECO:0007669"/>
    <property type="project" value="InterPro"/>
</dbReference>
<evidence type="ECO:0000256" key="4">
    <source>
        <dbReference type="ARBA" id="ARBA00022490"/>
    </source>
</evidence>
<evidence type="ECO:0000256" key="2">
    <source>
        <dbReference type="ARBA" id="ARBA00004496"/>
    </source>
</evidence>
<dbReference type="InterPro" id="IPR029479">
    <property type="entry name" value="Nitroreductase"/>
</dbReference>
<evidence type="ECO:0000313" key="8">
    <source>
        <dbReference type="EMBL" id="KAF2095115.1"/>
    </source>
</evidence>
<keyword evidence="6" id="KW-0539">Nucleus</keyword>
<accession>A0A9P4I9D4</accession>
<organism evidence="8 9">
    <name type="scientific">Rhizodiscina lignyota</name>
    <dbReference type="NCBI Taxonomy" id="1504668"/>
    <lineage>
        <taxon>Eukaryota</taxon>
        <taxon>Fungi</taxon>
        <taxon>Dikarya</taxon>
        <taxon>Ascomycota</taxon>
        <taxon>Pezizomycotina</taxon>
        <taxon>Dothideomycetes</taxon>
        <taxon>Pleosporomycetidae</taxon>
        <taxon>Aulographales</taxon>
        <taxon>Rhizodiscinaceae</taxon>
        <taxon>Rhizodiscina</taxon>
    </lineage>
</organism>
<dbReference type="Pfam" id="PF00881">
    <property type="entry name" value="Nitroreductase"/>
    <property type="match status" value="1"/>
</dbReference>
<comment type="caution">
    <text evidence="8">The sequence shown here is derived from an EMBL/GenBank/DDBJ whole genome shotgun (WGS) entry which is preliminary data.</text>
</comment>
<keyword evidence="5" id="KW-0560">Oxidoreductase</keyword>
<evidence type="ECO:0000256" key="1">
    <source>
        <dbReference type="ARBA" id="ARBA00004123"/>
    </source>
</evidence>
<gene>
    <name evidence="8" type="ORF">NA57DRAFT_59862</name>
</gene>
<dbReference type="SUPFAM" id="SSF55469">
    <property type="entry name" value="FMN-dependent nitroreductase-like"/>
    <property type="match status" value="1"/>
</dbReference>
<dbReference type="FunFam" id="3.40.109.10:FF:000001">
    <property type="entry name" value="Nitroreductase family"/>
    <property type="match status" value="1"/>
</dbReference>
<dbReference type="InterPro" id="IPR000415">
    <property type="entry name" value="Nitroreductase-like"/>
</dbReference>
<feature type="domain" description="Nitroreductase" evidence="7">
    <location>
        <begin position="13"/>
        <end position="180"/>
    </location>
</feature>
<evidence type="ECO:0000259" key="7">
    <source>
        <dbReference type="Pfam" id="PF00881"/>
    </source>
</evidence>
<dbReference type="GO" id="GO:0005737">
    <property type="term" value="C:cytoplasm"/>
    <property type="evidence" value="ECO:0007669"/>
    <property type="project" value="UniProtKB-SubCell"/>
</dbReference>